<evidence type="ECO:0000259" key="10">
    <source>
        <dbReference type="Pfam" id="PF01618"/>
    </source>
</evidence>
<keyword evidence="7 9" id="KW-0472">Membrane</keyword>
<comment type="subcellular location">
    <subcellularLocation>
        <location evidence="1">Cell membrane</location>
        <topology evidence="1">Multi-pass membrane protein</topology>
    </subcellularLocation>
    <subcellularLocation>
        <location evidence="8">Membrane</location>
        <topology evidence="8">Multi-pass membrane protein</topology>
    </subcellularLocation>
</comment>
<evidence type="ECO:0000256" key="7">
    <source>
        <dbReference type="ARBA" id="ARBA00023136"/>
    </source>
</evidence>
<dbReference type="InterPro" id="IPR050790">
    <property type="entry name" value="ExbB/TolQ_transport"/>
</dbReference>
<evidence type="ECO:0000256" key="1">
    <source>
        <dbReference type="ARBA" id="ARBA00004651"/>
    </source>
</evidence>
<dbReference type="PANTHER" id="PTHR30625:SF15">
    <property type="entry name" value="BIOPOLYMER TRANSPORT PROTEIN EXBB"/>
    <property type="match status" value="1"/>
</dbReference>
<comment type="similarity">
    <text evidence="8">Belongs to the exbB/tolQ family.</text>
</comment>
<dbReference type="EMBL" id="ADFQ01000110">
    <property type="protein sequence ID" value="EFN90238.1"/>
    <property type="molecule type" value="Genomic_DNA"/>
</dbReference>
<keyword evidence="2 8" id="KW-0813">Transport</keyword>
<accession>E1GYM4</accession>
<protein>
    <submittedName>
        <fullName evidence="11">Transporter, MotA/TolQ/ExbB proton channel family protein</fullName>
    </submittedName>
</protein>
<name>E1GYM4_9BACT</name>
<evidence type="ECO:0000256" key="9">
    <source>
        <dbReference type="SAM" id="Phobius"/>
    </source>
</evidence>
<feature type="transmembrane region" description="Helical" evidence="9">
    <location>
        <begin position="213"/>
        <end position="236"/>
    </location>
</feature>
<evidence type="ECO:0000256" key="4">
    <source>
        <dbReference type="ARBA" id="ARBA00022692"/>
    </source>
</evidence>
<comment type="caution">
    <text evidence="11">The sequence shown here is derived from an EMBL/GenBank/DDBJ whole genome shotgun (WGS) entry which is preliminary data.</text>
</comment>
<evidence type="ECO:0000313" key="11">
    <source>
        <dbReference type="EMBL" id="EFN90238.1"/>
    </source>
</evidence>
<feature type="transmembrane region" description="Helical" evidence="9">
    <location>
        <begin position="71"/>
        <end position="95"/>
    </location>
</feature>
<evidence type="ECO:0000256" key="6">
    <source>
        <dbReference type="ARBA" id="ARBA00022989"/>
    </source>
</evidence>
<dbReference type="InterPro" id="IPR002898">
    <property type="entry name" value="MotA_ExbB_proton_chnl"/>
</dbReference>
<dbReference type="Pfam" id="PF01618">
    <property type="entry name" value="MotA_ExbB"/>
    <property type="match status" value="1"/>
</dbReference>
<dbReference type="GO" id="GO:0005886">
    <property type="term" value="C:plasma membrane"/>
    <property type="evidence" value="ECO:0007669"/>
    <property type="project" value="UniProtKB-SubCell"/>
</dbReference>
<keyword evidence="5 8" id="KW-0653">Protein transport</keyword>
<evidence type="ECO:0000256" key="2">
    <source>
        <dbReference type="ARBA" id="ARBA00022448"/>
    </source>
</evidence>
<proteinExistence type="inferred from homology"/>
<feature type="transmembrane region" description="Helical" evidence="9">
    <location>
        <begin position="169"/>
        <end position="193"/>
    </location>
</feature>
<evidence type="ECO:0000256" key="8">
    <source>
        <dbReference type="RuleBase" id="RU004057"/>
    </source>
</evidence>
<evidence type="ECO:0000313" key="12">
    <source>
        <dbReference type="Proteomes" id="UP000016016"/>
    </source>
</evidence>
<reference evidence="11 12" key="1">
    <citation type="submission" date="2010-09" db="EMBL/GenBank/DDBJ databases">
        <authorList>
            <person name="Harkins D.M."/>
            <person name="Madupu R."/>
            <person name="Durkin A.S."/>
            <person name="Torralba M."/>
            <person name="Methe B."/>
            <person name="Sutton G.G."/>
            <person name="Nelson K.E."/>
        </authorList>
    </citation>
    <scope>NUCLEOTIDE SEQUENCE [LARGE SCALE GENOMIC DNA]</scope>
    <source>
        <strain evidence="11 12">CRIS 21A-A</strain>
    </source>
</reference>
<keyword evidence="6 9" id="KW-1133">Transmembrane helix</keyword>
<dbReference type="AlphaFoldDB" id="E1GYM4"/>
<dbReference type="PANTHER" id="PTHR30625">
    <property type="entry name" value="PROTEIN TOLQ"/>
    <property type="match status" value="1"/>
</dbReference>
<gene>
    <name evidence="11" type="ORF">HMPREF9018_0669</name>
</gene>
<sequence length="263" mass="28725">MLFTTFTVVYAQEKRSNAIKTAAVGETLSDKSLDATVIDKTVPGTKVSDKEQSNSYHQELKTKFIEGNAGFMSLVAIALVLGLAFCIERIIYLSLSEIDAKKFMIDISKKIESGDIDGAKDLSRNTKGPVASICYQGLLRINDSIENIERSVTSYGSVQSANLEKGCSWITLFIAMGPSLGFLGTVIGMVMAFDQIQQIGDISPTIVASGMKVALITTIFGIIVALLLMVFYNYILSKIEHLTSQMEESVITLLDAIMEYKTK</sequence>
<dbReference type="GO" id="GO:0017038">
    <property type="term" value="P:protein import"/>
    <property type="evidence" value="ECO:0007669"/>
    <property type="project" value="TreeGrafter"/>
</dbReference>
<keyword evidence="4 9" id="KW-0812">Transmembrane</keyword>
<evidence type="ECO:0000256" key="3">
    <source>
        <dbReference type="ARBA" id="ARBA00022475"/>
    </source>
</evidence>
<organism evidence="11 12">
    <name type="scientific">Prevotella amnii CRIS 21A-A</name>
    <dbReference type="NCBI Taxonomy" id="679191"/>
    <lineage>
        <taxon>Bacteria</taxon>
        <taxon>Pseudomonadati</taxon>
        <taxon>Bacteroidota</taxon>
        <taxon>Bacteroidia</taxon>
        <taxon>Bacteroidales</taxon>
        <taxon>Prevotellaceae</taxon>
        <taxon>Prevotella</taxon>
    </lineage>
</organism>
<evidence type="ECO:0000256" key="5">
    <source>
        <dbReference type="ARBA" id="ARBA00022927"/>
    </source>
</evidence>
<dbReference type="eggNOG" id="COG0811">
    <property type="taxonomic scope" value="Bacteria"/>
</dbReference>
<feature type="domain" description="MotA/TolQ/ExbB proton channel" evidence="10">
    <location>
        <begin position="128"/>
        <end position="248"/>
    </location>
</feature>
<dbReference type="Proteomes" id="UP000016016">
    <property type="component" value="Unassembled WGS sequence"/>
</dbReference>
<keyword evidence="3" id="KW-1003">Cell membrane</keyword>